<gene>
    <name evidence="1" type="ORF">CTA1_12694</name>
</gene>
<dbReference type="AlphaFoldDB" id="A0A4U6XCH5"/>
<evidence type="ECO:0000313" key="2">
    <source>
        <dbReference type="Proteomes" id="UP000310108"/>
    </source>
</evidence>
<proteinExistence type="predicted"/>
<keyword evidence="2" id="KW-1185">Reference proteome</keyword>
<comment type="caution">
    <text evidence="1">The sequence shown here is derived from an EMBL/GenBank/DDBJ whole genome shotgun (WGS) entry which is preliminary data.</text>
</comment>
<name>A0A4U6XCH5_9PEZI</name>
<dbReference type="EMBL" id="PJEX01000210">
    <property type="protein sequence ID" value="TKW53013.1"/>
    <property type="molecule type" value="Genomic_DNA"/>
</dbReference>
<protein>
    <submittedName>
        <fullName evidence="1">Uncharacterized protein</fullName>
    </submittedName>
</protein>
<reference evidence="1 2" key="1">
    <citation type="journal article" date="2019" name="PLoS ONE">
        <title>Comparative genome analysis indicates high evolutionary potential of pathogenicity genes in Colletotrichum tanaceti.</title>
        <authorList>
            <person name="Lelwala R.V."/>
            <person name="Korhonen P.K."/>
            <person name="Young N.D."/>
            <person name="Scott J.B."/>
            <person name="Ades P.A."/>
            <person name="Gasser R.B."/>
            <person name="Taylor P.W.J."/>
        </authorList>
    </citation>
    <scope>NUCLEOTIDE SEQUENCE [LARGE SCALE GENOMIC DNA]</scope>
    <source>
        <strain evidence="1">BRIP57314</strain>
    </source>
</reference>
<sequence>MTGALPLGRGAFVPANPFVLARAGTGSRLQAVGLLDGMAAQAERSSGPAWGSKTGLEWMGRGCGQGVKGSEFQEAES</sequence>
<dbReference type="Proteomes" id="UP000310108">
    <property type="component" value="Unassembled WGS sequence"/>
</dbReference>
<accession>A0A4U6XCH5</accession>
<organism evidence="1 2">
    <name type="scientific">Colletotrichum tanaceti</name>
    <dbReference type="NCBI Taxonomy" id="1306861"/>
    <lineage>
        <taxon>Eukaryota</taxon>
        <taxon>Fungi</taxon>
        <taxon>Dikarya</taxon>
        <taxon>Ascomycota</taxon>
        <taxon>Pezizomycotina</taxon>
        <taxon>Sordariomycetes</taxon>
        <taxon>Hypocreomycetidae</taxon>
        <taxon>Glomerellales</taxon>
        <taxon>Glomerellaceae</taxon>
        <taxon>Colletotrichum</taxon>
        <taxon>Colletotrichum destructivum species complex</taxon>
    </lineage>
</organism>
<evidence type="ECO:0000313" key="1">
    <source>
        <dbReference type="EMBL" id="TKW53013.1"/>
    </source>
</evidence>